<feature type="region of interest" description="Disordered" evidence="1">
    <location>
        <begin position="77"/>
        <end position="174"/>
    </location>
</feature>
<dbReference type="Proteomes" id="UP000823388">
    <property type="component" value="Chromosome 2K"/>
</dbReference>
<organism evidence="2 3">
    <name type="scientific">Panicum virgatum</name>
    <name type="common">Blackwell switchgrass</name>
    <dbReference type="NCBI Taxonomy" id="38727"/>
    <lineage>
        <taxon>Eukaryota</taxon>
        <taxon>Viridiplantae</taxon>
        <taxon>Streptophyta</taxon>
        <taxon>Embryophyta</taxon>
        <taxon>Tracheophyta</taxon>
        <taxon>Spermatophyta</taxon>
        <taxon>Magnoliopsida</taxon>
        <taxon>Liliopsida</taxon>
        <taxon>Poales</taxon>
        <taxon>Poaceae</taxon>
        <taxon>PACMAD clade</taxon>
        <taxon>Panicoideae</taxon>
        <taxon>Panicodae</taxon>
        <taxon>Paniceae</taxon>
        <taxon>Panicinae</taxon>
        <taxon>Panicum</taxon>
        <taxon>Panicum sect. Hiantes</taxon>
    </lineage>
</organism>
<evidence type="ECO:0000256" key="1">
    <source>
        <dbReference type="SAM" id="MobiDB-lite"/>
    </source>
</evidence>
<feature type="region of interest" description="Disordered" evidence="1">
    <location>
        <begin position="1"/>
        <end position="33"/>
    </location>
</feature>
<evidence type="ECO:0000313" key="3">
    <source>
        <dbReference type="Proteomes" id="UP000823388"/>
    </source>
</evidence>
<evidence type="ECO:0000313" key="2">
    <source>
        <dbReference type="EMBL" id="KAG2640785.1"/>
    </source>
</evidence>
<gene>
    <name evidence="2" type="ORF">PVAP13_2KG118364</name>
</gene>
<sequence length="230" mass="25117">MKGAITAGSQPDVDVPKPSPPVQQPAVLTPSRNKKKLSTPLLLCICPTPLLCICPTPLRRLLHAHRRLLPCRGRREERVRRGRPVRHPLRPLPRPHQPARRAPCAELHAGPSPPARGSGRQWLSTRAPASGSRGRAPAELPRRPGVERPRRRSSSRGAPMVAGQQRVDLGHPRSSSHAELAPAVVELPHVGLPATGQRREGRGEGVGRWRVGGRGAALWGRRWEEGRGEV</sequence>
<keyword evidence="3" id="KW-1185">Reference proteome</keyword>
<accession>A0A8T0W0I8</accession>
<name>A0A8T0W0I8_PANVG</name>
<protein>
    <submittedName>
        <fullName evidence="2">Uncharacterized protein</fullName>
    </submittedName>
</protein>
<reference evidence="2" key="1">
    <citation type="submission" date="2020-05" db="EMBL/GenBank/DDBJ databases">
        <title>WGS assembly of Panicum virgatum.</title>
        <authorList>
            <person name="Lovell J.T."/>
            <person name="Jenkins J."/>
            <person name="Shu S."/>
            <person name="Juenger T.E."/>
            <person name="Schmutz J."/>
        </authorList>
    </citation>
    <scope>NUCLEOTIDE SEQUENCE</scope>
    <source>
        <strain evidence="2">AP13</strain>
    </source>
</reference>
<dbReference type="AlphaFoldDB" id="A0A8T0W0I8"/>
<dbReference type="EMBL" id="CM029039">
    <property type="protein sequence ID" value="KAG2640785.1"/>
    <property type="molecule type" value="Genomic_DNA"/>
</dbReference>
<feature type="compositionally biased region" description="Basic residues" evidence="1">
    <location>
        <begin position="80"/>
        <end position="89"/>
    </location>
</feature>
<comment type="caution">
    <text evidence="2">The sequence shown here is derived from an EMBL/GenBank/DDBJ whole genome shotgun (WGS) entry which is preliminary data.</text>
</comment>
<proteinExistence type="predicted"/>